<feature type="compositionally biased region" description="Gly residues" evidence="1">
    <location>
        <begin position="125"/>
        <end position="135"/>
    </location>
</feature>
<name>A0A540R550_9CORY</name>
<feature type="compositionally biased region" description="Low complexity" evidence="1">
    <location>
        <begin position="403"/>
        <end position="422"/>
    </location>
</feature>
<evidence type="ECO:0000256" key="2">
    <source>
        <dbReference type="SAM" id="SignalP"/>
    </source>
</evidence>
<protein>
    <submittedName>
        <fullName evidence="3">Spore coat protein CotH</fullName>
    </submittedName>
</protein>
<keyword evidence="2" id="KW-0732">Signal</keyword>
<dbReference type="InterPro" id="IPR014867">
    <property type="entry name" value="Spore_coat_CotH_CotH2/3/7"/>
</dbReference>
<feature type="region of interest" description="Disordered" evidence="1">
    <location>
        <begin position="386"/>
        <end position="422"/>
    </location>
</feature>
<dbReference type="Proteomes" id="UP000318080">
    <property type="component" value="Unassembled WGS sequence"/>
</dbReference>
<dbReference type="Pfam" id="PF08757">
    <property type="entry name" value="CotH"/>
    <property type="match status" value="1"/>
</dbReference>
<keyword evidence="3" id="KW-0946">Virion</keyword>
<evidence type="ECO:0000313" key="4">
    <source>
        <dbReference type="Proteomes" id="UP000318080"/>
    </source>
</evidence>
<keyword evidence="4" id="KW-1185">Reference proteome</keyword>
<gene>
    <name evidence="3" type="ORF">EJK80_10080</name>
</gene>
<comment type="caution">
    <text evidence="3">The sequence shown here is derived from an EMBL/GenBank/DDBJ whole genome shotgun (WGS) entry which is preliminary data.</text>
</comment>
<dbReference type="PROSITE" id="PS51257">
    <property type="entry name" value="PROKAR_LIPOPROTEIN"/>
    <property type="match status" value="1"/>
</dbReference>
<sequence>MQRLTLRTKIIAGIVAGATAISLAACSANDTTSTASATSVQTTQLADLLEDTTDVGADNPDLFDLSQSHEVSLDIDQDAIDTMLEDYQSGDEKTWVKANITIDGTTIENVGVRLKGNSSLRTLGGNSGMPGGGQAPGENADGQAPAGMQMPTDGEKPTPPDSGQGGPGGAPQGGGMSGSSIDESDVTTWPLLISFDKYEDGRVYQGMSQFSLRSGIPSLNEATALSATAETGQASQRYTYLTYSVNGGETLTRIALENPDEYYAARLGDGILYKADSESSFTYQGDDPETYEDQFKIESKDDDVEKEQPIVDLLKWMDSADDTEFDAHLEDYVDVDSFAKYLATQNLLVNSDDMAGPGKNYYLWYDNETKKVSVVSWDLDMSMQNNAEQSPDESASMGGGRRQQAQPSDAATSTTADAAATQTADIQEQQGGMMSGNELKTRFLASEKFKAVYDQAYWDLYEQIYGSGFAEKTLENLRSQVPATDGTPQSDIDSAADKLQEFITQRKDYLATQKA</sequence>
<feature type="signal peptide" evidence="2">
    <location>
        <begin position="1"/>
        <end position="24"/>
    </location>
</feature>
<proteinExistence type="predicted"/>
<dbReference type="EMBL" id="VHIR01000016">
    <property type="protein sequence ID" value="TQE42859.1"/>
    <property type="molecule type" value="Genomic_DNA"/>
</dbReference>
<dbReference type="PANTHER" id="PTHR40050:SF1">
    <property type="entry name" value="INNER SPORE COAT PROTEIN H"/>
    <property type="match status" value="1"/>
</dbReference>
<reference evidence="3 4" key="1">
    <citation type="submission" date="2019-06" db="EMBL/GenBank/DDBJ databases">
        <title>Draft genome of C. phoceense Strain 272.</title>
        <authorList>
            <person name="Pacheco L.G.C."/>
            <person name="Barberis C.M."/>
            <person name="Almuzara M.N."/>
            <person name="Traglia G.M."/>
            <person name="Santos C.S."/>
            <person name="Rocha D.J.P.G."/>
            <person name="Aguiar E.R.G.R."/>
            <person name="Vay C.A."/>
        </authorList>
    </citation>
    <scope>NUCLEOTIDE SEQUENCE [LARGE SCALE GENOMIC DNA]</scope>
    <source>
        <strain evidence="3 4">272</strain>
    </source>
</reference>
<feature type="region of interest" description="Disordered" evidence="1">
    <location>
        <begin position="121"/>
        <end position="183"/>
    </location>
</feature>
<dbReference type="STRING" id="1686286.GCA_900092335_00665"/>
<keyword evidence="3" id="KW-0167">Capsid protein</keyword>
<dbReference type="RefSeq" id="WP_066485849.1">
    <property type="nucleotide sequence ID" value="NZ_JADPQA010000007.1"/>
</dbReference>
<dbReference type="GeneID" id="79851988"/>
<evidence type="ECO:0000256" key="1">
    <source>
        <dbReference type="SAM" id="MobiDB-lite"/>
    </source>
</evidence>
<feature type="compositionally biased region" description="Gly residues" evidence="1">
    <location>
        <begin position="163"/>
        <end position="177"/>
    </location>
</feature>
<accession>A0A540R550</accession>
<feature type="chain" id="PRO_5039366547" evidence="2">
    <location>
        <begin position="25"/>
        <end position="515"/>
    </location>
</feature>
<dbReference type="PANTHER" id="PTHR40050">
    <property type="entry name" value="INNER SPORE COAT PROTEIN H"/>
    <property type="match status" value="1"/>
</dbReference>
<organism evidence="3 4">
    <name type="scientific">Corynebacterium phoceense</name>
    <dbReference type="NCBI Taxonomy" id="1686286"/>
    <lineage>
        <taxon>Bacteria</taxon>
        <taxon>Bacillati</taxon>
        <taxon>Actinomycetota</taxon>
        <taxon>Actinomycetes</taxon>
        <taxon>Mycobacteriales</taxon>
        <taxon>Corynebacteriaceae</taxon>
        <taxon>Corynebacterium</taxon>
    </lineage>
</organism>
<evidence type="ECO:0000313" key="3">
    <source>
        <dbReference type="EMBL" id="TQE42859.1"/>
    </source>
</evidence>
<dbReference type="AlphaFoldDB" id="A0A540R550"/>